<comment type="similarity">
    <text evidence="1">Belongs to the Nudix hydrolase family.</text>
</comment>
<evidence type="ECO:0000256" key="2">
    <source>
        <dbReference type="ARBA" id="ARBA00022801"/>
    </source>
</evidence>
<gene>
    <name evidence="4" type="ORF">POCTA_138.1.T0630283</name>
</gene>
<dbReference type="InterPro" id="IPR040618">
    <property type="entry name" value="Pre-Nudix"/>
</dbReference>
<evidence type="ECO:0000259" key="3">
    <source>
        <dbReference type="PROSITE" id="PS51462"/>
    </source>
</evidence>
<evidence type="ECO:0000256" key="1">
    <source>
        <dbReference type="ARBA" id="ARBA00005582"/>
    </source>
</evidence>
<dbReference type="GO" id="GO:0047631">
    <property type="term" value="F:ADP-ribose diphosphatase activity"/>
    <property type="evidence" value="ECO:0007669"/>
    <property type="project" value="TreeGrafter"/>
</dbReference>
<dbReference type="PROSITE" id="PS00893">
    <property type="entry name" value="NUDIX_BOX"/>
    <property type="match status" value="1"/>
</dbReference>
<comment type="caution">
    <text evidence="4">The sequence shown here is derived from an EMBL/GenBank/DDBJ whole genome shotgun (WGS) entry which is preliminary data.</text>
</comment>
<dbReference type="OMA" id="WRAEGHI"/>
<dbReference type="Pfam" id="PF00293">
    <property type="entry name" value="NUDIX"/>
    <property type="match status" value="1"/>
</dbReference>
<feature type="domain" description="Nudix hydrolase" evidence="3">
    <location>
        <begin position="123"/>
        <end position="252"/>
    </location>
</feature>
<dbReference type="Pfam" id="PF18290">
    <property type="entry name" value="Nudix_hydro"/>
    <property type="match status" value="1"/>
</dbReference>
<dbReference type="PANTHER" id="PTHR13994">
    <property type="entry name" value="NUDIX HYDROLASE RELATED"/>
    <property type="match status" value="1"/>
</dbReference>
<dbReference type="InterPro" id="IPR003293">
    <property type="entry name" value="Nudix_hydrolase6-like"/>
</dbReference>
<dbReference type="EMBL" id="CAJJDP010000062">
    <property type="protein sequence ID" value="CAD8174403.1"/>
    <property type="molecule type" value="Genomic_DNA"/>
</dbReference>
<dbReference type="OrthoDB" id="447842at2759"/>
<dbReference type="PROSITE" id="PS51462">
    <property type="entry name" value="NUDIX"/>
    <property type="match status" value="1"/>
</dbReference>
<evidence type="ECO:0000313" key="4">
    <source>
        <dbReference type="EMBL" id="CAD8174403.1"/>
    </source>
</evidence>
<keyword evidence="5" id="KW-1185">Reference proteome</keyword>
<protein>
    <recommendedName>
        <fullName evidence="3">Nudix hydrolase domain-containing protein</fullName>
    </recommendedName>
</protein>
<proteinExistence type="inferred from homology"/>
<dbReference type="FunFam" id="3.90.79.10:FF:000111">
    <property type="entry name" value="Hydrolase, NUDIX family protein"/>
    <property type="match status" value="1"/>
</dbReference>
<dbReference type="GO" id="GO:0035529">
    <property type="term" value="F:NADH pyrophosphatase activity"/>
    <property type="evidence" value="ECO:0007669"/>
    <property type="project" value="TreeGrafter"/>
</dbReference>
<name>A0A8S1VCZ2_PAROT</name>
<dbReference type="FunFam" id="3.40.630.30:FF:000191">
    <property type="entry name" value="Hydrolase, NUDIX family protein"/>
    <property type="match status" value="1"/>
</dbReference>
<keyword evidence="2" id="KW-0378">Hydrolase</keyword>
<dbReference type="PANTHER" id="PTHR13994:SF13">
    <property type="entry name" value="FI03680P"/>
    <property type="match status" value="1"/>
</dbReference>
<dbReference type="AlphaFoldDB" id="A0A8S1VCZ2"/>
<evidence type="ECO:0000313" key="5">
    <source>
        <dbReference type="Proteomes" id="UP000683925"/>
    </source>
</evidence>
<dbReference type="GO" id="GO:0051287">
    <property type="term" value="F:NAD binding"/>
    <property type="evidence" value="ECO:0007669"/>
    <property type="project" value="TreeGrafter"/>
</dbReference>
<sequence length="292" mass="34216">MMKKLVPLALFTSYNKGFIKNVKLQILNGAQDDYQCFQVEKGHYLNQFLNNIEQFTMNVIDTIKDCKSKQMKAIWIQLDQTQLALAEKLIEQGFQMHHCTQNYLLFSQWIIENEKSRLPNYTTHSIGAGGLIIHNNQILLVQEKNGRKEGLWGIPGGLVDDGELVAEAATREVREETGLDVEPYDCFFFRDLPIANEYQGDIYFVIFMRLKNQQQKVQIQEQEIKNYKWVEINELQEFLLQNKFGITQQRLMESIIQYSNSNRFGTQLCTIDMKPRVMYGKEKKYCLFKPNL</sequence>
<accession>A0A8S1VCZ2</accession>
<dbReference type="InterPro" id="IPR020084">
    <property type="entry name" value="NUDIX_hydrolase_CS"/>
</dbReference>
<dbReference type="Proteomes" id="UP000683925">
    <property type="component" value="Unassembled WGS sequence"/>
</dbReference>
<organism evidence="4 5">
    <name type="scientific">Paramecium octaurelia</name>
    <dbReference type="NCBI Taxonomy" id="43137"/>
    <lineage>
        <taxon>Eukaryota</taxon>
        <taxon>Sar</taxon>
        <taxon>Alveolata</taxon>
        <taxon>Ciliophora</taxon>
        <taxon>Intramacronucleata</taxon>
        <taxon>Oligohymenophorea</taxon>
        <taxon>Peniculida</taxon>
        <taxon>Parameciidae</taxon>
        <taxon>Paramecium</taxon>
    </lineage>
</organism>
<dbReference type="InterPro" id="IPR000086">
    <property type="entry name" value="NUDIX_hydrolase_dom"/>
</dbReference>
<reference evidence="4" key="1">
    <citation type="submission" date="2021-01" db="EMBL/GenBank/DDBJ databases">
        <authorList>
            <consortium name="Genoscope - CEA"/>
            <person name="William W."/>
        </authorList>
    </citation>
    <scope>NUCLEOTIDE SEQUENCE</scope>
</reference>